<dbReference type="AlphaFoldDB" id="A0A4Z2HQG3"/>
<proteinExistence type="predicted"/>
<feature type="transmembrane region" description="Helical" evidence="1">
    <location>
        <begin position="62"/>
        <end position="84"/>
    </location>
</feature>
<protein>
    <submittedName>
        <fullName evidence="2">Uncharacterized protein</fullName>
    </submittedName>
</protein>
<sequence length="161" mass="18280">MIQVDSWQRKELHLLRLLSRRPPPLVTQRPPFGPYRLRLAITHCEPGARREGTDLGCQINQIIIIIIIIIMIIIIIIIMIIIMISRTSPSSDYYDMYVMSYWRTGSPPRAGAPYFTPRAFPLAAGNVPLSTPVPPPGKFSKSIPSESLAKYSFMNSFTYED</sequence>
<dbReference type="EMBL" id="SRLO01000195">
    <property type="protein sequence ID" value="TNN68079.1"/>
    <property type="molecule type" value="Genomic_DNA"/>
</dbReference>
<evidence type="ECO:0000313" key="2">
    <source>
        <dbReference type="EMBL" id="TNN68079.1"/>
    </source>
</evidence>
<keyword evidence="1" id="KW-0812">Transmembrane</keyword>
<reference evidence="2 3" key="1">
    <citation type="submission" date="2019-03" db="EMBL/GenBank/DDBJ databases">
        <title>First draft genome of Liparis tanakae, snailfish: a comprehensive survey of snailfish specific genes.</title>
        <authorList>
            <person name="Kim W."/>
            <person name="Song I."/>
            <person name="Jeong J.-H."/>
            <person name="Kim D."/>
            <person name="Kim S."/>
            <person name="Ryu S."/>
            <person name="Song J.Y."/>
            <person name="Lee S.K."/>
        </authorList>
    </citation>
    <scope>NUCLEOTIDE SEQUENCE [LARGE SCALE GENOMIC DNA]</scope>
    <source>
        <tissue evidence="2">Muscle</tissue>
    </source>
</reference>
<comment type="caution">
    <text evidence="2">The sequence shown here is derived from an EMBL/GenBank/DDBJ whole genome shotgun (WGS) entry which is preliminary data.</text>
</comment>
<name>A0A4Z2HQG3_9TELE</name>
<keyword evidence="1" id="KW-1133">Transmembrane helix</keyword>
<organism evidence="2 3">
    <name type="scientific">Liparis tanakae</name>
    <name type="common">Tanaka's snailfish</name>
    <dbReference type="NCBI Taxonomy" id="230148"/>
    <lineage>
        <taxon>Eukaryota</taxon>
        <taxon>Metazoa</taxon>
        <taxon>Chordata</taxon>
        <taxon>Craniata</taxon>
        <taxon>Vertebrata</taxon>
        <taxon>Euteleostomi</taxon>
        <taxon>Actinopterygii</taxon>
        <taxon>Neopterygii</taxon>
        <taxon>Teleostei</taxon>
        <taxon>Neoteleostei</taxon>
        <taxon>Acanthomorphata</taxon>
        <taxon>Eupercaria</taxon>
        <taxon>Perciformes</taxon>
        <taxon>Cottioidei</taxon>
        <taxon>Cottales</taxon>
        <taxon>Liparidae</taxon>
        <taxon>Liparis</taxon>
    </lineage>
</organism>
<gene>
    <name evidence="2" type="ORF">EYF80_021724</name>
</gene>
<evidence type="ECO:0000256" key="1">
    <source>
        <dbReference type="SAM" id="Phobius"/>
    </source>
</evidence>
<dbReference type="Proteomes" id="UP000314294">
    <property type="component" value="Unassembled WGS sequence"/>
</dbReference>
<evidence type="ECO:0000313" key="3">
    <source>
        <dbReference type="Proteomes" id="UP000314294"/>
    </source>
</evidence>
<keyword evidence="3" id="KW-1185">Reference proteome</keyword>
<accession>A0A4Z2HQG3</accession>
<keyword evidence="1" id="KW-0472">Membrane</keyword>